<proteinExistence type="predicted"/>
<keyword evidence="1" id="KW-0812">Transmembrane</keyword>
<evidence type="ECO:0000313" key="5">
    <source>
        <dbReference type="Proteomes" id="UP000070409"/>
    </source>
</evidence>
<gene>
    <name evidence="3" type="ORF">AXK60_16900</name>
    <name evidence="2" type="ORF">AXK61_20910</name>
</gene>
<dbReference type="OrthoDB" id="4773992at2"/>
<evidence type="ECO:0000313" key="2">
    <source>
        <dbReference type="EMBL" id="KXO98025.1"/>
    </source>
</evidence>
<sequence length="73" mass="7887">MAEPERGEAVKAAVGLILGAVIVVCCAFTLPRLPRAVEAIGSWPVWGGFAIITVVAGWLFWSNLQKFYALVQK</sequence>
<dbReference type="EMBL" id="LSRE01000014">
    <property type="protein sequence ID" value="KXO98025.1"/>
    <property type="molecule type" value="Genomic_DNA"/>
</dbReference>
<dbReference type="STRING" id="239498.AXK60_16900"/>
<dbReference type="Proteomes" id="UP000070409">
    <property type="component" value="Unassembled WGS sequence"/>
</dbReference>
<dbReference type="EMBL" id="LSRF01000058">
    <property type="protein sequence ID" value="KXP03497.1"/>
    <property type="molecule type" value="Genomic_DNA"/>
</dbReference>
<organism evidence="3 4">
    <name type="scientific">Tsukamurella pseudospumae</name>
    <dbReference type="NCBI Taxonomy" id="239498"/>
    <lineage>
        <taxon>Bacteria</taxon>
        <taxon>Bacillati</taxon>
        <taxon>Actinomycetota</taxon>
        <taxon>Actinomycetes</taxon>
        <taxon>Mycobacteriales</taxon>
        <taxon>Tsukamurellaceae</taxon>
        <taxon>Tsukamurella</taxon>
    </lineage>
</organism>
<evidence type="ECO:0008006" key="6">
    <source>
        <dbReference type="Google" id="ProtNLM"/>
    </source>
</evidence>
<dbReference type="AlphaFoldDB" id="A0A137ZZA5"/>
<keyword evidence="1" id="KW-0472">Membrane</keyword>
<dbReference type="Proteomes" id="UP000070258">
    <property type="component" value="Unassembled WGS sequence"/>
</dbReference>
<dbReference type="RefSeq" id="WP_068574337.1">
    <property type="nucleotide sequence ID" value="NZ_LSRE01000014.1"/>
</dbReference>
<reference evidence="4" key="3">
    <citation type="submission" date="2016-02" db="EMBL/GenBank/DDBJ databases">
        <authorList>
            <person name="Wen L."/>
            <person name="He K."/>
            <person name="Yang H."/>
        </authorList>
    </citation>
    <scope>NUCLEOTIDE SEQUENCE [LARGE SCALE GENOMIC DNA]</scope>
    <source>
        <strain evidence="4">JCM 15929</strain>
    </source>
</reference>
<reference evidence="2 5" key="1">
    <citation type="submission" date="2016-02" db="EMBL/GenBank/DDBJ databases">
        <authorList>
            <person name="Teng J.L."/>
            <person name="Tang Y."/>
            <person name="Huang Y."/>
            <person name="Guo F."/>
            <person name="Wei W."/>
            <person name="Chen J.H."/>
            <person name="Wong S.Y."/>
            <person name="Lau S.K."/>
            <person name="Woo P.C."/>
        </authorList>
    </citation>
    <scope>NUCLEOTIDE SEQUENCE [LARGE SCALE GENOMIC DNA]</scope>
    <source>
        <strain evidence="2 5">JCM 13375</strain>
    </source>
</reference>
<reference evidence="3" key="2">
    <citation type="submission" date="2016-02" db="EMBL/GenBank/DDBJ databases">
        <authorList>
            <person name="Teng J.L."/>
            <person name="Yang Y."/>
            <person name="Huang Y."/>
            <person name="Guo F."/>
            <person name="Wei W."/>
            <person name="Chen J.H."/>
            <person name="Wong S.Y."/>
            <person name="Lau S.K."/>
            <person name="Woo P.C."/>
        </authorList>
    </citation>
    <scope>NUCLEOTIDE SEQUENCE</scope>
    <source>
        <strain evidence="3">JCM 15929</strain>
    </source>
</reference>
<feature type="transmembrane region" description="Helical" evidence="1">
    <location>
        <begin position="43"/>
        <end position="64"/>
    </location>
</feature>
<keyword evidence="1" id="KW-1133">Transmembrane helix</keyword>
<accession>A0A137ZZA5</accession>
<feature type="transmembrane region" description="Helical" evidence="1">
    <location>
        <begin position="12"/>
        <end position="31"/>
    </location>
</feature>
<keyword evidence="5" id="KW-1185">Reference proteome</keyword>
<protein>
    <recommendedName>
        <fullName evidence="6">DUF2530 domain-containing protein</fullName>
    </recommendedName>
</protein>
<evidence type="ECO:0000313" key="4">
    <source>
        <dbReference type="Proteomes" id="UP000070258"/>
    </source>
</evidence>
<name>A0A137ZZA5_9ACTN</name>
<evidence type="ECO:0000313" key="3">
    <source>
        <dbReference type="EMBL" id="KXP03497.1"/>
    </source>
</evidence>
<evidence type="ECO:0000256" key="1">
    <source>
        <dbReference type="SAM" id="Phobius"/>
    </source>
</evidence>
<comment type="caution">
    <text evidence="3">The sequence shown here is derived from an EMBL/GenBank/DDBJ whole genome shotgun (WGS) entry which is preliminary data.</text>
</comment>